<proteinExistence type="predicted"/>
<accession>A0A5N6ZJJ9</accession>
<dbReference type="GeneID" id="43653834"/>
<dbReference type="RefSeq" id="XP_031920629.1">
    <property type="nucleotide sequence ID" value="XM_032069388.1"/>
</dbReference>
<name>A0A5N6ZJJ9_9EURO</name>
<evidence type="ECO:0000313" key="2">
    <source>
        <dbReference type="Proteomes" id="UP000326268"/>
    </source>
</evidence>
<organism evidence="1 2">
    <name type="scientific">Aspergillus caelatus</name>
    <dbReference type="NCBI Taxonomy" id="61420"/>
    <lineage>
        <taxon>Eukaryota</taxon>
        <taxon>Fungi</taxon>
        <taxon>Dikarya</taxon>
        <taxon>Ascomycota</taxon>
        <taxon>Pezizomycotina</taxon>
        <taxon>Eurotiomycetes</taxon>
        <taxon>Eurotiomycetidae</taxon>
        <taxon>Eurotiales</taxon>
        <taxon>Aspergillaceae</taxon>
        <taxon>Aspergillus</taxon>
        <taxon>Aspergillus subgen. Circumdati</taxon>
    </lineage>
</organism>
<dbReference type="EMBL" id="ML737999">
    <property type="protein sequence ID" value="KAE8357548.1"/>
    <property type="molecule type" value="Genomic_DNA"/>
</dbReference>
<gene>
    <name evidence="1" type="ORF">BDV27DRAFT_139150</name>
</gene>
<evidence type="ECO:0000313" key="1">
    <source>
        <dbReference type="EMBL" id="KAE8357548.1"/>
    </source>
</evidence>
<dbReference type="Proteomes" id="UP000326268">
    <property type="component" value="Unassembled WGS sequence"/>
</dbReference>
<sequence>MSGSARVCLACGEEGDLLSQAKSWRGRSGSYQIPIPSPYEAEEAVHCGQLL</sequence>
<protein>
    <submittedName>
        <fullName evidence="1">Uncharacterized protein</fullName>
    </submittedName>
</protein>
<reference evidence="1 2" key="1">
    <citation type="submission" date="2019-04" db="EMBL/GenBank/DDBJ databases">
        <title>Friends and foes A comparative genomics studyof 23 Aspergillus species from section Flavi.</title>
        <authorList>
            <consortium name="DOE Joint Genome Institute"/>
            <person name="Kjaerbolling I."/>
            <person name="Vesth T."/>
            <person name="Frisvad J.C."/>
            <person name="Nybo J.L."/>
            <person name="Theobald S."/>
            <person name="Kildgaard S."/>
            <person name="Isbrandt T."/>
            <person name="Kuo A."/>
            <person name="Sato A."/>
            <person name="Lyhne E.K."/>
            <person name="Kogle M.E."/>
            <person name="Wiebenga A."/>
            <person name="Kun R.S."/>
            <person name="Lubbers R.J."/>
            <person name="Makela M.R."/>
            <person name="Barry K."/>
            <person name="Chovatia M."/>
            <person name="Clum A."/>
            <person name="Daum C."/>
            <person name="Haridas S."/>
            <person name="He G."/>
            <person name="LaButti K."/>
            <person name="Lipzen A."/>
            <person name="Mondo S."/>
            <person name="Riley R."/>
            <person name="Salamov A."/>
            <person name="Simmons B.A."/>
            <person name="Magnuson J.K."/>
            <person name="Henrissat B."/>
            <person name="Mortensen U.H."/>
            <person name="Larsen T.O."/>
            <person name="Devries R.P."/>
            <person name="Grigoriev I.V."/>
            <person name="Machida M."/>
            <person name="Baker S.E."/>
            <person name="Andersen M.R."/>
        </authorList>
    </citation>
    <scope>NUCLEOTIDE SEQUENCE [LARGE SCALE GENOMIC DNA]</scope>
    <source>
        <strain evidence="1 2">CBS 763.97</strain>
    </source>
</reference>
<feature type="non-terminal residue" evidence="1">
    <location>
        <position position="51"/>
    </location>
</feature>
<dbReference type="AlphaFoldDB" id="A0A5N6ZJJ9"/>
<keyword evidence="2" id="KW-1185">Reference proteome</keyword>